<evidence type="ECO:0000313" key="2">
    <source>
        <dbReference type="EMBL" id="KAF2485502.1"/>
    </source>
</evidence>
<gene>
    <name evidence="2" type="ORF">BDY17DRAFT_308867</name>
</gene>
<dbReference type="GeneID" id="54476260"/>
<dbReference type="Proteomes" id="UP000799767">
    <property type="component" value="Unassembled WGS sequence"/>
</dbReference>
<proteinExistence type="predicted"/>
<accession>A0A6A6PZQ6</accession>
<organism evidence="2 3">
    <name type="scientific">Neohortaea acidophila</name>
    <dbReference type="NCBI Taxonomy" id="245834"/>
    <lineage>
        <taxon>Eukaryota</taxon>
        <taxon>Fungi</taxon>
        <taxon>Dikarya</taxon>
        <taxon>Ascomycota</taxon>
        <taxon>Pezizomycotina</taxon>
        <taxon>Dothideomycetes</taxon>
        <taxon>Dothideomycetidae</taxon>
        <taxon>Mycosphaerellales</taxon>
        <taxon>Teratosphaeriaceae</taxon>
        <taxon>Neohortaea</taxon>
    </lineage>
</organism>
<dbReference type="EMBL" id="MU001633">
    <property type="protein sequence ID" value="KAF2485502.1"/>
    <property type="molecule type" value="Genomic_DNA"/>
</dbReference>
<dbReference type="RefSeq" id="XP_033592071.1">
    <property type="nucleotide sequence ID" value="XM_033735258.1"/>
</dbReference>
<name>A0A6A6PZQ6_9PEZI</name>
<protein>
    <submittedName>
        <fullName evidence="2">Uncharacterized protein</fullName>
    </submittedName>
</protein>
<evidence type="ECO:0000256" key="1">
    <source>
        <dbReference type="SAM" id="MobiDB-lite"/>
    </source>
</evidence>
<keyword evidence="3" id="KW-1185">Reference proteome</keyword>
<sequence>MSNATRAYRTTDEAPDEPPSDEHSSSHMQSSALKFWTSLCATSSIPLLYSNPLLISPIQHQPRGFLAVTDSTRRTNASVTRRGAAADALAASPGAGGSCSPRLADYQSHIASIHPIHPTPSFHSHHSVSGVAFCHPHSESHVVACVSKERGPDTYLVLV</sequence>
<dbReference type="AlphaFoldDB" id="A0A6A6PZQ6"/>
<reference evidence="2" key="1">
    <citation type="journal article" date="2020" name="Stud. Mycol.">
        <title>101 Dothideomycetes genomes: a test case for predicting lifestyles and emergence of pathogens.</title>
        <authorList>
            <person name="Haridas S."/>
            <person name="Albert R."/>
            <person name="Binder M."/>
            <person name="Bloem J."/>
            <person name="Labutti K."/>
            <person name="Salamov A."/>
            <person name="Andreopoulos B."/>
            <person name="Baker S."/>
            <person name="Barry K."/>
            <person name="Bills G."/>
            <person name="Bluhm B."/>
            <person name="Cannon C."/>
            <person name="Castanera R."/>
            <person name="Culley D."/>
            <person name="Daum C."/>
            <person name="Ezra D."/>
            <person name="Gonzalez J."/>
            <person name="Henrissat B."/>
            <person name="Kuo A."/>
            <person name="Liang C."/>
            <person name="Lipzen A."/>
            <person name="Lutzoni F."/>
            <person name="Magnuson J."/>
            <person name="Mondo S."/>
            <person name="Nolan M."/>
            <person name="Ohm R."/>
            <person name="Pangilinan J."/>
            <person name="Park H.-J."/>
            <person name="Ramirez L."/>
            <person name="Alfaro M."/>
            <person name="Sun H."/>
            <person name="Tritt A."/>
            <person name="Yoshinaga Y."/>
            <person name="Zwiers L.-H."/>
            <person name="Turgeon B."/>
            <person name="Goodwin S."/>
            <person name="Spatafora J."/>
            <person name="Crous P."/>
            <person name="Grigoriev I."/>
        </authorList>
    </citation>
    <scope>NUCLEOTIDE SEQUENCE</scope>
    <source>
        <strain evidence="2">CBS 113389</strain>
    </source>
</reference>
<evidence type="ECO:0000313" key="3">
    <source>
        <dbReference type="Proteomes" id="UP000799767"/>
    </source>
</evidence>
<feature type="region of interest" description="Disordered" evidence="1">
    <location>
        <begin position="1"/>
        <end position="26"/>
    </location>
</feature>